<protein>
    <recommendedName>
        <fullName evidence="5">Secreted protein</fullName>
    </recommendedName>
</protein>
<feature type="signal peptide" evidence="2">
    <location>
        <begin position="1"/>
        <end position="23"/>
    </location>
</feature>
<evidence type="ECO:0000256" key="1">
    <source>
        <dbReference type="SAM" id="MobiDB-lite"/>
    </source>
</evidence>
<accession>A0ABR1XYN1</accession>
<name>A0ABR1XYN1_9PEZI</name>
<keyword evidence="4" id="KW-1185">Reference proteome</keyword>
<organism evidence="3 4">
    <name type="scientific">Phyllosticta citrichinensis</name>
    <dbReference type="NCBI Taxonomy" id="1130410"/>
    <lineage>
        <taxon>Eukaryota</taxon>
        <taxon>Fungi</taxon>
        <taxon>Dikarya</taxon>
        <taxon>Ascomycota</taxon>
        <taxon>Pezizomycotina</taxon>
        <taxon>Dothideomycetes</taxon>
        <taxon>Dothideomycetes incertae sedis</taxon>
        <taxon>Botryosphaeriales</taxon>
        <taxon>Phyllostictaceae</taxon>
        <taxon>Phyllosticta</taxon>
    </lineage>
</organism>
<dbReference type="EMBL" id="JBBWUH010000003">
    <property type="protein sequence ID" value="KAK8173411.1"/>
    <property type="molecule type" value="Genomic_DNA"/>
</dbReference>
<proteinExistence type="predicted"/>
<keyword evidence="2" id="KW-0732">Signal</keyword>
<sequence length="117" mass="12764">MSFFSNCFVRLLLLPSVSPPDHANCPVASSCFGFRLRPSSLASTLSSLLPRRSHRKFCAYTPHRPRLNNKNPETKATRLVSPRPSQQLDVASFGGGFPFLSVKQSFSPAGNPCKAVA</sequence>
<feature type="chain" id="PRO_5046971547" description="Secreted protein" evidence="2">
    <location>
        <begin position="24"/>
        <end position="117"/>
    </location>
</feature>
<feature type="region of interest" description="Disordered" evidence="1">
    <location>
        <begin position="62"/>
        <end position="82"/>
    </location>
</feature>
<reference evidence="3 4" key="1">
    <citation type="journal article" date="2022" name="G3 (Bethesda)">
        <title>Enemy or ally: a genomic approach to elucidate the lifestyle of Phyllosticta citrichinaensis.</title>
        <authorList>
            <person name="Buijs V.A."/>
            <person name="Groenewald J.Z."/>
            <person name="Haridas S."/>
            <person name="LaButti K.M."/>
            <person name="Lipzen A."/>
            <person name="Martin F.M."/>
            <person name="Barry K."/>
            <person name="Grigoriev I.V."/>
            <person name="Crous P.W."/>
            <person name="Seidl M.F."/>
        </authorList>
    </citation>
    <scope>NUCLEOTIDE SEQUENCE [LARGE SCALE GENOMIC DNA]</scope>
    <source>
        <strain evidence="3 4">CBS 129764</strain>
    </source>
</reference>
<evidence type="ECO:0000256" key="2">
    <source>
        <dbReference type="SAM" id="SignalP"/>
    </source>
</evidence>
<gene>
    <name evidence="3" type="ORF">IWX90DRAFT_140409</name>
</gene>
<dbReference type="Proteomes" id="UP001456524">
    <property type="component" value="Unassembled WGS sequence"/>
</dbReference>
<evidence type="ECO:0000313" key="3">
    <source>
        <dbReference type="EMBL" id="KAK8173411.1"/>
    </source>
</evidence>
<evidence type="ECO:0000313" key="4">
    <source>
        <dbReference type="Proteomes" id="UP001456524"/>
    </source>
</evidence>
<comment type="caution">
    <text evidence="3">The sequence shown here is derived from an EMBL/GenBank/DDBJ whole genome shotgun (WGS) entry which is preliminary data.</text>
</comment>
<evidence type="ECO:0008006" key="5">
    <source>
        <dbReference type="Google" id="ProtNLM"/>
    </source>
</evidence>